<comment type="caution">
    <text evidence="2">The sequence shown here is derived from an EMBL/GenBank/DDBJ whole genome shotgun (WGS) entry which is preliminary data.</text>
</comment>
<dbReference type="Proteomes" id="UP000839733">
    <property type="component" value="Unassembled WGS sequence"/>
</dbReference>
<dbReference type="EMBL" id="AAKVUB010000038">
    <property type="protein sequence ID" value="ECW2470781.1"/>
    <property type="molecule type" value="Genomic_DNA"/>
</dbReference>
<sequence length="199" mass="22638">MKKSYIYKELLIFLLSIISIGCFFYSAVYLLIAILDINNSLASASAIGLIFLTVSLIAFLSIKKIRKSDISKNIDILKSLKNKLFQPDKDLELYQWKKGKYIGFDDKNKTILVLNLYNKTTQIKATDFNSWAGYECRGNIVTFKFNDINTPSFPMAFRSEGESMKFCHKLDVLLSPKYKTALGPGDEFSHIVAERMQAA</sequence>
<evidence type="ECO:0000256" key="1">
    <source>
        <dbReference type="SAM" id="Phobius"/>
    </source>
</evidence>
<accession>A0A5U8K2B7</accession>
<dbReference type="PROSITE" id="PS51257">
    <property type="entry name" value="PROKAR_LIPOPROTEIN"/>
    <property type="match status" value="1"/>
</dbReference>
<protein>
    <submittedName>
        <fullName evidence="2">Uncharacterized protein</fullName>
    </submittedName>
</protein>
<dbReference type="Proteomes" id="UP000839708">
    <property type="component" value="Unassembled WGS sequence"/>
</dbReference>
<organism evidence="2">
    <name type="scientific">Salmonella enterica subsp. enterica serovar Java</name>
    <dbReference type="NCBI Taxonomy" id="224729"/>
    <lineage>
        <taxon>Bacteria</taxon>
        <taxon>Pseudomonadati</taxon>
        <taxon>Pseudomonadota</taxon>
        <taxon>Gammaproteobacteria</taxon>
        <taxon>Enterobacterales</taxon>
        <taxon>Enterobacteriaceae</taxon>
        <taxon>Salmonella</taxon>
    </lineage>
</organism>
<feature type="transmembrane region" description="Helical" evidence="1">
    <location>
        <begin position="41"/>
        <end position="62"/>
    </location>
</feature>
<gene>
    <name evidence="2" type="ORF">DOV67_14870</name>
    <name evidence="3" type="ORF">EZX71_23085</name>
</gene>
<evidence type="ECO:0000313" key="2">
    <source>
        <dbReference type="EMBL" id="EBR8572839.1"/>
    </source>
</evidence>
<keyword evidence="1" id="KW-0472">Membrane</keyword>
<keyword evidence="1" id="KW-1133">Transmembrane helix</keyword>
<reference evidence="2" key="1">
    <citation type="submission" date="2018-06" db="EMBL/GenBank/DDBJ databases">
        <authorList>
            <person name="Ashton P.M."/>
            <person name="Dallman T."/>
            <person name="Nair S."/>
            <person name="De Pinna E."/>
            <person name="Peters T."/>
            <person name="Grant K."/>
        </authorList>
    </citation>
    <scope>NUCLEOTIDE SEQUENCE [LARGE SCALE GENOMIC DNA]</scope>
    <source>
        <strain evidence="3">367309</strain>
        <strain evidence="2">498895</strain>
    </source>
</reference>
<name>A0A5U8K2B7_SALEB</name>
<evidence type="ECO:0000313" key="3">
    <source>
        <dbReference type="EMBL" id="ECW2470781.1"/>
    </source>
</evidence>
<feature type="transmembrane region" description="Helical" evidence="1">
    <location>
        <begin position="12"/>
        <end position="35"/>
    </location>
</feature>
<dbReference type="AlphaFoldDB" id="A0A5U8K2B7"/>
<keyword evidence="1" id="KW-0812">Transmembrane</keyword>
<proteinExistence type="predicted"/>
<dbReference type="EMBL" id="AAGTQF010000037">
    <property type="protein sequence ID" value="EBR8572839.1"/>
    <property type="molecule type" value="Genomic_DNA"/>
</dbReference>